<dbReference type="EMBL" id="JWZX01002674">
    <property type="protein sequence ID" value="KOO27737.1"/>
    <property type="molecule type" value="Genomic_DNA"/>
</dbReference>
<evidence type="ECO:0000313" key="5">
    <source>
        <dbReference type="EMBL" id="KOO27737.1"/>
    </source>
</evidence>
<dbReference type="InterPro" id="IPR044634">
    <property type="entry name" value="Zuotin/DnaJC2"/>
</dbReference>
<dbReference type="GO" id="GO:0005829">
    <property type="term" value="C:cytosol"/>
    <property type="evidence" value="ECO:0007669"/>
    <property type="project" value="TreeGrafter"/>
</dbReference>
<dbReference type="InterPro" id="IPR001623">
    <property type="entry name" value="DnaJ_domain"/>
</dbReference>
<feature type="coiled-coil region" evidence="1">
    <location>
        <begin position="319"/>
        <end position="362"/>
    </location>
</feature>
<dbReference type="InterPro" id="IPR001005">
    <property type="entry name" value="SANT/Myb"/>
</dbReference>
<dbReference type="GO" id="GO:0051083">
    <property type="term" value="P:'de novo' cotranslational protein folding"/>
    <property type="evidence" value="ECO:0007669"/>
    <property type="project" value="InterPro"/>
</dbReference>
<dbReference type="CDD" id="cd00167">
    <property type="entry name" value="SANT"/>
    <property type="match status" value="2"/>
</dbReference>
<reference evidence="7" key="2">
    <citation type="journal article" date="2015" name="PLoS Genet.">
        <title>Genome Sequence and Transcriptome Analyses of Chrysochromulina tobin: Metabolic Tools for Enhanced Algal Fitness in the Prominent Order Prymnesiales (Haptophyceae).</title>
        <authorList>
            <person name="Hovde B.T."/>
            <person name="Deodato C.R."/>
            <person name="Hunsperger H.M."/>
            <person name="Ryken S.A."/>
            <person name="Yost W."/>
            <person name="Jha R.K."/>
            <person name="Patterson J."/>
            <person name="Monnat R.J. Jr."/>
            <person name="Barlow S.B."/>
            <person name="Starkenburg S.R."/>
            <person name="Cattolico R.A."/>
        </authorList>
    </citation>
    <scope>NUCLEOTIDE SEQUENCE</scope>
    <source>
        <strain evidence="7">CCMP291</strain>
    </source>
</reference>
<proteinExistence type="predicted"/>
<dbReference type="GO" id="GO:0030544">
    <property type="term" value="F:Hsp70 protein binding"/>
    <property type="evidence" value="ECO:0007669"/>
    <property type="project" value="InterPro"/>
</dbReference>
<dbReference type="Gene3D" id="1.10.10.60">
    <property type="entry name" value="Homeodomain-like"/>
    <property type="match status" value="2"/>
</dbReference>
<dbReference type="Pfam" id="PF00249">
    <property type="entry name" value="Myb_DNA-binding"/>
    <property type="match status" value="1"/>
</dbReference>
<evidence type="ECO:0000256" key="2">
    <source>
        <dbReference type="SAM" id="MobiDB-lite"/>
    </source>
</evidence>
<sequence length="647" mass="68876">MILALPTLLPSLPTGFDDTEPQPGLNATDDWPEEDALIISITYASAGDGDGEEDGQGAVHTKKARQTKAELQQSLAERDPYKLLELDELRWRASADDVKKAYRRMVLKHHPDKAQGAADDGGDAGGKEAAAEQPGGDDGDEMFKAVTEAFELLSDPKRRRDFDSLDDFDDSLPPKDYDPSSHGDFFGVFGPFFERNSRWSELPNAPLLGNAETPYDAVVSMYDFWFDFRSWRDFADADEYDVETASFREERRWMERNNEKLRVKRRKDEKARLARLVELAYAHDPRIRAEKQRQKDAKAAVKAERANALLRDREAAAAAEAAKQEAARLAAEKEMAEAAERKKQKERAAKALRKAKQRLRALATGVNATGVNAMGVNAMGVNAMGVNVTGGASPGSAAEGGSGGAPLCGEAHLELLCARLSAEAIEELCDAADKAPGQAGQLLRIAIEVEEASLAKETAVEQAAAAAARAGGAGAGSVTSGVGTQTPWTDEELSLLAKAANKFPGGLPDRWTLMAEFINRFAHPAHGRTADEVTNKPATSPAPKASPAPAPAKAGSGAAPVAASSAAATPAAAAPAAAPASAAPVEAEWSLEEQRALEAALKKVPASVGEGRWERIAEEVPGKTKGECVKRYKEIVAALKAKKAAGP</sequence>
<dbReference type="InterPro" id="IPR036869">
    <property type="entry name" value="J_dom_sf"/>
</dbReference>
<evidence type="ECO:0000256" key="1">
    <source>
        <dbReference type="SAM" id="Coils"/>
    </source>
</evidence>
<name>A0A0M0JXQ6_9EUKA</name>
<feature type="region of interest" description="Disordered" evidence="2">
    <location>
        <begin position="528"/>
        <end position="557"/>
    </location>
</feature>
<dbReference type="InterPro" id="IPR054076">
    <property type="entry name" value="ZUO1-like_ZHD"/>
</dbReference>
<dbReference type="PANTHER" id="PTHR43999:SF1">
    <property type="entry name" value="DNAJ HOMOLOG SUBFAMILY C MEMBER 2"/>
    <property type="match status" value="1"/>
</dbReference>
<dbReference type="SMART" id="SM00271">
    <property type="entry name" value="DnaJ"/>
    <property type="match status" value="1"/>
</dbReference>
<dbReference type="SUPFAM" id="SSF46689">
    <property type="entry name" value="Homeodomain-like"/>
    <property type="match status" value="2"/>
</dbReference>
<dbReference type="Proteomes" id="UP000037460">
    <property type="component" value="Unassembled WGS sequence"/>
</dbReference>
<evidence type="ECO:0000259" key="3">
    <source>
        <dbReference type="PROSITE" id="PS50076"/>
    </source>
</evidence>
<keyword evidence="7" id="KW-1185">Reference proteome</keyword>
<dbReference type="Pfam" id="PF21884">
    <property type="entry name" value="ZUO1-like_ZHD"/>
    <property type="match status" value="1"/>
</dbReference>
<dbReference type="CDD" id="cd06257">
    <property type="entry name" value="DnaJ"/>
    <property type="match status" value="1"/>
</dbReference>
<feature type="domain" description="J" evidence="3">
    <location>
        <begin position="79"/>
        <end position="166"/>
    </location>
</feature>
<dbReference type="Pfam" id="PF00226">
    <property type="entry name" value="DnaJ"/>
    <property type="match status" value="1"/>
</dbReference>
<dbReference type="PROSITE" id="PS50090">
    <property type="entry name" value="MYB_LIKE"/>
    <property type="match status" value="1"/>
</dbReference>
<evidence type="ECO:0000313" key="7">
    <source>
        <dbReference type="Proteomes" id="UP000037460"/>
    </source>
</evidence>
<keyword evidence="1" id="KW-0175">Coiled coil</keyword>
<dbReference type="PROSITE" id="PS00636">
    <property type="entry name" value="DNAJ_1"/>
    <property type="match status" value="1"/>
</dbReference>
<dbReference type="SMART" id="SM00717">
    <property type="entry name" value="SANT"/>
    <property type="match status" value="2"/>
</dbReference>
<dbReference type="PRINTS" id="PR00625">
    <property type="entry name" value="JDOMAIN"/>
</dbReference>
<gene>
    <name evidence="6" type="ORF">Ctob_006476</name>
    <name evidence="5" type="ORF">Ctob_011725</name>
</gene>
<accession>A0A0M0JXQ6</accession>
<dbReference type="Gene3D" id="1.10.287.110">
    <property type="entry name" value="DnaJ domain"/>
    <property type="match status" value="1"/>
</dbReference>
<dbReference type="GO" id="GO:0043022">
    <property type="term" value="F:ribosome binding"/>
    <property type="evidence" value="ECO:0007669"/>
    <property type="project" value="InterPro"/>
</dbReference>
<dbReference type="InterPro" id="IPR018253">
    <property type="entry name" value="DnaJ_domain_CS"/>
</dbReference>
<protein>
    <submittedName>
        <fullName evidence="5">DNAj-like subfamily c member 2-like protein</fullName>
    </submittedName>
    <submittedName>
        <fullName evidence="6">Myb domain-containing protein</fullName>
    </submittedName>
</protein>
<evidence type="ECO:0000313" key="6">
    <source>
        <dbReference type="EMBL" id="KOO31072.1"/>
    </source>
</evidence>
<dbReference type="PROSITE" id="PS50076">
    <property type="entry name" value="DNAJ_2"/>
    <property type="match status" value="1"/>
</dbReference>
<dbReference type="PANTHER" id="PTHR43999">
    <property type="entry name" value="DNAJ HOMOLOG SUBFAMILY C MEMBER 2"/>
    <property type="match status" value="1"/>
</dbReference>
<feature type="region of interest" description="Disordered" evidence="2">
    <location>
        <begin position="11"/>
        <end position="30"/>
    </location>
</feature>
<feature type="region of interest" description="Disordered" evidence="2">
    <location>
        <begin position="109"/>
        <end position="141"/>
    </location>
</feature>
<dbReference type="EMBL" id="JWZX01002093">
    <property type="protein sequence ID" value="KOO31072.1"/>
    <property type="molecule type" value="Genomic_DNA"/>
</dbReference>
<dbReference type="SUPFAM" id="SSF46565">
    <property type="entry name" value="Chaperone J-domain"/>
    <property type="match status" value="1"/>
</dbReference>
<feature type="domain" description="Myb-like" evidence="4">
    <location>
        <begin position="586"/>
        <end position="636"/>
    </location>
</feature>
<reference evidence="6" key="1">
    <citation type="submission" date="2014-12" db="EMBL/GenBank/DDBJ databases">
        <title>Draft genome of the oleaginous, mixotrophic haptophyte, Chrysochromulina tobin.</title>
        <authorList>
            <person name="Hovde B.T."/>
            <person name="Starkenburg S.R."/>
            <person name="Cattolico R.A."/>
        </authorList>
    </citation>
    <scope>NUCLEOTIDE SEQUENCE</scope>
    <source>
        <strain evidence="6">CCMP291</strain>
    </source>
</reference>
<organism evidence="6 7">
    <name type="scientific">Chrysochromulina tobinii</name>
    <dbReference type="NCBI Taxonomy" id="1460289"/>
    <lineage>
        <taxon>Eukaryota</taxon>
        <taxon>Haptista</taxon>
        <taxon>Haptophyta</taxon>
        <taxon>Prymnesiophyceae</taxon>
        <taxon>Prymnesiales</taxon>
        <taxon>Chrysochromulinaceae</taxon>
        <taxon>Chrysochromulina</taxon>
    </lineage>
</organism>
<comment type="caution">
    <text evidence="6">The sequence shown here is derived from an EMBL/GenBank/DDBJ whole genome shotgun (WGS) entry which is preliminary data.</text>
</comment>
<dbReference type="OrthoDB" id="1690618at2759"/>
<dbReference type="InterPro" id="IPR009057">
    <property type="entry name" value="Homeodomain-like_sf"/>
</dbReference>
<dbReference type="GO" id="GO:0006450">
    <property type="term" value="P:regulation of translational fidelity"/>
    <property type="evidence" value="ECO:0007669"/>
    <property type="project" value="InterPro"/>
</dbReference>
<dbReference type="Pfam" id="PF23082">
    <property type="entry name" value="Myb_DNA-binding_2"/>
    <property type="match status" value="1"/>
</dbReference>
<dbReference type="AlphaFoldDB" id="A0A0M0JXQ6"/>
<evidence type="ECO:0000259" key="4">
    <source>
        <dbReference type="PROSITE" id="PS50090"/>
    </source>
</evidence>